<dbReference type="GO" id="GO:0005794">
    <property type="term" value="C:Golgi apparatus"/>
    <property type="evidence" value="ECO:0007669"/>
    <property type="project" value="UniProtKB-SubCell"/>
</dbReference>
<dbReference type="Gene3D" id="2.60.40.1230">
    <property type="match status" value="1"/>
</dbReference>
<dbReference type="SUPFAM" id="SSF49348">
    <property type="entry name" value="Clathrin adaptor appendage domain"/>
    <property type="match status" value="1"/>
</dbReference>
<evidence type="ECO:0000256" key="3">
    <source>
        <dbReference type="ARBA" id="ARBA00022448"/>
    </source>
</evidence>
<evidence type="ECO:0000256" key="1">
    <source>
        <dbReference type="ARBA" id="ARBA00004145"/>
    </source>
</evidence>
<comment type="subcellular location">
    <subcellularLocation>
        <location evidence="1">Cytoplasmic vesicle</location>
        <location evidence="1">Clathrin-coated vesicle membrane</location>
        <topology evidence="1">Peripheral membrane protein</topology>
        <orientation evidence="1">Cytoplasmic side</orientation>
    </subcellularLocation>
    <subcellularLocation>
        <location evidence="2">Golgi apparatus</location>
    </subcellularLocation>
</comment>
<proteinExistence type="predicted"/>
<dbReference type="EMBL" id="GHES01006787">
    <property type="protein sequence ID" value="MPA37346.1"/>
    <property type="molecule type" value="Transcribed_RNA"/>
</dbReference>
<sequence length="274" mass="29265">MRQLTAEGGLVLCPQLFQLHLGLHLIFQMEWPNLLLDLSSDDAPAPSSSGGDFLQDLLGVDLSLASSQSGTSQAEKSGTDVLLDLLSIGTPPAQNSSSTTNILSFSQDNKTSVGKLERLSSPSAQASSPAGGSPVMDLLDGFAPNPPMPEDNGPAYPSIVAFESSSLRITFNISKPPENPQTTLLQATFTNKSPNVYTDFIFQAAVPKFLQLHLDPASGNALPASGDGPITQNFRVTNSQHGKKSIVMRIRIAYKMNNKDILEEGQINNFPRGL</sequence>
<keyword evidence="6" id="KW-0472">Membrane</keyword>
<name>A0A5B6Z1G0_DAVIN</name>
<protein>
    <submittedName>
        <fullName evidence="9">Putative AP-1 complex subunit gamma-2-like</fullName>
    </submittedName>
</protein>
<dbReference type="InterPro" id="IPR008153">
    <property type="entry name" value="GAE_dom"/>
</dbReference>
<evidence type="ECO:0000256" key="4">
    <source>
        <dbReference type="ARBA" id="ARBA00022927"/>
    </source>
</evidence>
<organism evidence="9">
    <name type="scientific">Davidia involucrata</name>
    <name type="common">Dove tree</name>
    <dbReference type="NCBI Taxonomy" id="16924"/>
    <lineage>
        <taxon>Eukaryota</taxon>
        <taxon>Viridiplantae</taxon>
        <taxon>Streptophyta</taxon>
        <taxon>Embryophyta</taxon>
        <taxon>Tracheophyta</taxon>
        <taxon>Spermatophyta</taxon>
        <taxon>Magnoliopsida</taxon>
        <taxon>eudicotyledons</taxon>
        <taxon>Gunneridae</taxon>
        <taxon>Pentapetalae</taxon>
        <taxon>asterids</taxon>
        <taxon>Cornales</taxon>
        <taxon>Nyssaceae</taxon>
        <taxon>Davidia</taxon>
    </lineage>
</organism>
<dbReference type="GO" id="GO:0016192">
    <property type="term" value="P:vesicle-mediated transport"/>
    <property type="evidence" value="ECO:0007669"/>
    <property type="project" value="InterPro"/>
</dbReference>
<keyword evidence="4" id="KW-0653">Protein transport</keyword>
<dbReference type="Pfam" id="PF02883">
    <property type="entry name" value="Alpha_adaptinC2"/>
    <property type="match status" value="1"/>
</dbReference>
<evidence type="ECO:0000259" key="8">
    <source>
        <dbReference type="PROSITE" id="PS50180"/>
    </source>
</evidence>
<dbReference type="InterPro" id="IPR013041">
    <property type="entry name" value="Clathrin_app_Ig-like_sf"/>
</dbReference>
<accession>A0A5B6Z1G0</accession>
<dbReference type="PANTHER" id="PTHR22780">
    <property type="entry name" value="ADAPTIN, ALPHA/GAMMA/EPSILON"/>
    <property type="match status" value="1"/>
</dbReference>
<dbReference type="FunFam" id="2.60.40.1230:FF:000008">
    <property type="entry name" value="AP-1 complex subunit gamma"/>
    <property type="match status" value="1"/>
</dbReference>
<dbReference type="GO" id="GO:0030665">
    <property type="term" value="C:clathrin-coated vesicle membrane"/>
    <property type="evidence" value="ECO:0007669"/>
    <property type="project" value="UniProtKB-SubCell"/>
</dbReference>
<keyword evidence="5" id="KW-0333">Golgi apparatus</keyword>
<dbReference type="InterPro" id="IPR050840">
    <property type="entry name" value="Adaptor_Complx_Large_Subunit"/>
</dbReference>
<evidence type="ECO:0000256" key="6">
    <source>
        <dbReference type="ARBA" id="ARBA00023136"/>
    </source>
</evidence>
<feature type="compositionally biased region" description="Low complexity" evidence="7">
    <location>
        <begin position="120"/>
        <end position="134"/>
    </location>
</feature>
<keyword evidence="3" id="KW-0813">Transport</keyword>
<evidence type="ECO:0000256" key="7">
    <source>
        <dbReference type="SAM" id="MobiDB-lite"/>
    </source>
</evidence>
<dbReference type="GO" id="GO:0006886">
    <property type="term" value="P:intracellular protein transport"/>
    <property type="evidence" value="ECO:0007669"/>
    <property type="project" value="InterPro"/>
</dbReference>
<reference evidence="9" key="1">
    <citation type="submission" date="2019-08" db="EMBL/GenBank/DDBJ databases">
        <title>Reference gene set and small RNA set construction with multiple tissues from Davidia involucrata Baill.</title>
        <authorList>
            <person name="Yang H."/>
            <person name="Zhou C."/>
            <person name="Li G."/>
            <person name="Wang J."/>
            <person name="Gao P."/>
            <person name="Wang M."/>
            <person name="Wang R."/>
            <person name="Zhao Y."/>
        </authorList>
    </citation>
    <scope>NUCLEOTIDE SEQUENCE</scope>
    <source>
        <tissue evidence="9">Mixed with DoveR01_LX</tissue>
    </source>
</reference>
<evidence type="ECO:0000256" key="2">
    <source>
        <dbReference type="ARBA" id="ARBA00004555"/>
    </source>
</evidence>
<feature type="region of interest" description="Disordered" evidence="7">
    <location>
        <begin position="114"/>
        <end position="153"/>
    </location>
</feature>
<dbReference type="PROSITE" id="PS50180">
    <property type="entry name" value="GAE"/>
    <property type="match status" value="1"/>
</dbReference>
<dbReference type="SMART" id="SM00809">
    <property type="entry name" value="Alpha_adaptinC2"/>
    <property type="match status" value="1"/>
</dbReference>
<dbReference type="InterPro" id="IPR008152">
    <property type="entry name" value="Clathrin_a/b/g-adaptin_app_Ig"/>
</dbReference>
<evidence type="ECO:0000313" key="9">
    <source>
        <dbReference type="EMBL" id="MPA37346.1"/>
    </source>
</evidence>
<evidence type="ECO:0000256" key="5">
    <source>
        <dbReference type="ARBA" id="ARBA00023034"/>
    </source>
</evidence>
<dbReference type="AlphaFoldDB" id="A0A5B6Z1G0"/>
<gene>
    <name evidence="9" type="ORF">Din_006787</name>
</gene>
<feature type="domain" description="GAE" evidence="8">
    <location>
        <begin position="154"/>
        <end position="271"/>
    </location>
</feature>